<dbReference type="Pfam" id="PF04023">
    <property type="entry name" value="FeoA"/>
    <property type="match status" value="1"/>
</dbReference>
<reference evidence="4" key="1">
    <citation type="journal article" date="2019" name="Int. J. Syst. Evol. Microbiol.">
        <title>The Global Catalogue of Microorganisms (GCM) 10K type strain sequencing project: providing services to taxonomists for standard genome sequencing and annotation.</title>
        <authorList>
            <consortium name="The Broad Institute Genomics Platform"/>
            <consortium name="The Broad Institute Genome Sequencing Center for Infectious Disease"/>
            <person name="Wu L."/>
            <person name="Ma J."/>
        </authorList>
    </citation>
    <scope>NUCLEOTIDE SEQUENCE [LARGE SCALE GENOMIC DNA]</scope>
    <source>
        <strain evidence="4">CCUG 62945</strain>
    </source>
</reference>
<dbReference type="PANTHER" id="PTHR42954">
    <property type="entry name" value="FE(2+) TRANSPORT PROTEIN A"/>
    <property type="match status" value="1"/>
</dbReference>
<accession>A0ABW2QST2</accession>
<sequence>MRQMISVRKTILIAAIMTLYDLPSLTPAKIISSQLSAELTQRLAALGLHADREIEVIRRGCLGGPLQLKCGSTEFMLRLDAARRIVVALLPEANSLLAEHGVLA</sequence>
<evidence type="ECO:0000256" key="1">
    <source>
        <dbReference type="ARBA" id="ARBA00023004"/>
    </source>
</evidence>
<feature type="domain" description="Ferrous iron transporter FeoA-like" evidence="2">
    <location>
        <begin position="17"/>
        <end position="89"/>
    </location>
</feature>
<keyword evidence="4" id="KW-1185">Reference proteome</keyword>
<keyword evidence="1" id="KW-0408">Iron</keyword>
<organism evidence="3 4">
    <name type="scientific">Iodobacter arcticus</name>
    <dbReference type="NCBI Taxonomy" id="590593"/>
    <lineage>
        <taxon>Bacteria</taxon>
        <taxon>Pseudomonadati</taxon>
        <taxon>Pseudomonadota</taxon>
        <taxon>Betaproteobacteria</taxon>
        <taxon>Neisseriales</taxon>
        <taxon>Chitinibacteraceae</taxon>
        <taxon>Iodobacter</taxon>
    </lineage>
</organism>
<evidence type="ECO:0000259" key="2">
    <source>
        <dbReference type="SMART" id="SM00899"/>
    </source>
</evidence>
<gene>
    <name evidence="3" type="ORF">ACFQNF_02290</name>
</gene>
<name>A0ABW2QST2_9NEIS</name>
<dbReference type="InterPro" id="IPR007167">
    <property type="entry name" value="Fe-transptr_FeoA-like"/>
</dbReference>
<dbReference type="InterPro" id="IPR038157">
    <property type="entry name" value="FeoA_core_dom"/>
</dbReference>
<dbReference type="PANTHER" id="PTHR42954:SF2">
    <property type="entry name" value="FE(2+) TRANSPORT PROTEIN A"/>
    <property type="match status" value="1"/>
</dbReference>
<protein>
    <submittedName>
        <fullName evidence="3">Ferrous iron transport protein A</fullName>
    </submittedName>
</protein>
<evidence type="ECO:0000313" key="4">
    <source>
        <dbReference type="Proteomes" id="UP001596473"/>
    </source>
</evidence>
<evidence type="ECO:0000313" key="3">
    <source>
        <dbReference type="EMBL" id="MFC7418708.1"/>
    </source>
</evidence>
<comment type="caution">
    <text evidence="3">The sequence shown here is derived from an EMBL/GenBank/DDBJ whole genome shotgun (WGS) entry which is preliminary data.</text>
</comment>
<dbReference type="Proteomes" id="UP001596473">
    <property type="component" value="Unassembled WGS sequence"/>
</dbReference>
<proteinExistence type="predicted"/>
<dbReference type="EMBL" id="JBHTBQ010000004">
    <property type="protein sequence ID" value="MFC7418708.1"/>
    <property type="molecule type" value="Genomic_DNA"/>
</dbReference>
<dbReference type="SMART" id="SM00899">
    <property type="entry name" value="FeoA"/>
    <property type="match status" value="1"/>
</dbReference>
<dbReference type="RefSeq" id="WP_380185814.1">
    <property type="nucleotide sequence ID" value="NZ_JBHTBQ010000004.1"/>
</dbReference>
<dbReference type="Gene3D" id="2.30.30.90">
    <property type="match status" value="1"/>
</dbReference>
<dbReference type="SUPFAM" id="SSF50037">
    <property type="entry name" value="C-terminal domain of transcriptional repressors"/>
    <property type="match status" value="1"/>
</dbReference>
<dbReference type="InterPro" id="IPR052713">
    <property type="entry name" value="FeoA"/>
</dbReference>
<dbReference type="InterPro" id="IPR008988">
    <property type="entry name" value="Transcriptional_repressor_C"/>
</dbReference>